<proteinExistence type="inferred from homology"/>
<dbReference type="Gene3D" id="3.30.420.40">
    <property type="match status" value="2"/>
</dbReference>
<name>A0ABY6CZM9_9BACT</name>
<evidence type="ECO:0000256" key="2">
    <source>
        <dbReference type="ARBA" id="ARBA00022679"/>
    </source>
</evidence>
<feature type="domain" description="Carbohydrate kinase FGGY N-terminal" evidence="4">
    <location>
        <begin position="2"/>
        <end position="244"/>
    </location>
</feature>
<evidence type="ECO:0000259" key="5">
    <source>
        <dbReference type="Pfam" id="PF02782"/>
    </source>
</evidence>
<comment type="similarity">
    <text evidence="1">Belongs to the FGGY kinase family.</text>
</comment>
<dbReference type="CDD" id="cd07809">
    <property type="entry name" value="ASKHA_NBD_FGGY_BaXK-like"/>
    <property type="match status" value="1"/>
</dbReference>
<dbReference type="SUPFAM" id="SSF53067">
    <property type="entry name" value="Actin-like ATPase domain"/>
    <property type="match status" value="2"/>
</dbReference>
<evidence type="ECO:0000256" key="3">
    <source>
        <dbReference type="ARBA" id="ARBA00022777"/>
    </source>
</evidence>
<sequence>MYLIGYDIGSSSIKAALVEASTGKTLSIKQYPESEMEIISKQTGWAEQQPEVWWDNVKIATERLLEETKVNPADIKSIGISYQMHGMVLVDKDYQVLRPSIIWCDSRAVEVGNRAFEEIGAEKCLTHLLNSPGNFTASKVKWVKDHEPEVYARIHKMLLPGDFIALRMTDRACTTVSGLSEAMLWDFKNENVASFLLENYGINESLIPEIVNTVGDQGTLTQAAADFLGLAVGTQVSYRAGDQPNNAMSLNVLNPGEIAATGGTSGVVYGIVDKPQVDPKTRVNPFIHVNHTSSDPRIGILLCVNGAGIQYSWMKQMLASEGTTYEEIERLAATAPVNSDGLRVIPFGNGAERILENENVGSQVINLHFNTHKKAHLYRAALEGIAYSFIYGVEIMQHIGMEVSVIKVGNDNLFQSAIFSNTISNVLGCKIEMLDATGAVGAAKASGVGIGFYQSLGEAFEKVVPVKVYENGQDRAAYQAGYKLWKTDLEKILAKN</sequence>
<evidence type="ECO:0000259" key="4">
    <source>
        <dbReference type="Pfam" id="PF00370"/>
    </source>
</evidence>
<dbReference type="RefSeq" id="WP_263051110.1">
    <property type="nucleotide sequence ID" value="NZ_CP106735.1"/>
</dbReference>
<dbReference type="Pfam" id="PF00370">
    <property type="entry name" value="FGGY_N"/>
    <property type="match status" value="1"/>
</dbReference>
<dbReference type="InterPro" id="IPR018484">
    <property type="entry name" value="FGGY_N"/>
</dbReference>
<dbReference type="InterPro" id="IPR050406">
    <property type="entry name" value="FGGY_Carb_Kinase"/>
</dbReference>
<dbReference type="Pfam" id="PF02782">
    <property type="entry name" value="FGGY_C"/>
    <property type="match status" value="1"/>
</dbReference>
<keyword evidence="7" id="KW-1185">Reference proteome</keyword>
<accession>A0ABY6CZM9</accession>
<feature type="domain" description="Carbohydrate kinase FGGY C-terminal" evidence="5">
    <location>
        <begin position="259"/>
        <end position="446"/>
    </location>
</feature>
<gene>
    <name evidence="6" type="ORF">N7E81_18610</name>
</gene>
<dbReference type="InterPro" id="IPR000577">
    <property type="entry name" value="Carb_kinase_FGGY"/>
</dbReference>
<organism evidence="6 7">
    <name type="scientific">Reichenbachiella carrageenanivorans</name>
    <dbReference type="NCBI Taxonomy" id="2979869"/>
    <lineage>
        <taxon>Bacteria</taxon>
        <taxon>Pseudomonadati</taxon>
        <taxon>Bacteroidota</taxon>
        <taxon>Cytophagia</taxon>
        <taxon>Cytophagales</taxon>
        <taxon>Reichenbachiellaceae</taxon>
        <taxon>Reichenbachiella</taxon>
    </lineage>
</organism>
<dbReference type="GO" id="GO:0016301">
    <property type="term" value="F:kinase activity"/>
    <property type="evidence" value="ECO:0007669"/>
    <property type="project" value="UniProtKB-KW"/>
</dbReference>
<dbReference type="PANTHER" id="PTHR43095:SF5">
    <property type="entry name" value="XYLULOSE KINASE"/>
    <property type="match status" value="1"/>
</dbReference>
<evidence type="ECO:0000256" key="1">
    <source>
        <dbReference type="ARBA" id="ARBA00009156"/>
    </source>
</evidence>
<dbReference type="PIRSF" id="PIRSF000538">
    <property type="entry name" value="GlpK"/>
    <property type="match status" value="1"/>
</dbReference>
<dbReference type="InterPro" id="IPR043129">
    <property type="entry name" value="ATPase_NBD"/>
</dbReference>
<dbReference type="EMBL" id="CP106735">
    <property type="protein sequence ID" value="UXX79367.1"/>
    <property type="molecule type" value="Genomic_DNA"/>
</dbReference>
<dbReference type="Proteomes" id="UP001062165">
    <property type="component" value="Chromosome"/>
</dbReference>
<dbReference type="InterPro" id="IPR018485">
    <property type="entry name" value="FGGY_C"/>
</dbReference>
<evidence type="ECO:0000313" key="6">
    <source>
        <dbReference type="EMBL" id="UXX79367.1"/>
    </source>
</evidence>
<keyword evidence="2" id="KW-0808">Transferase</keyword>
<dbReference type="PANTHER" id="PTHR43095">
    <property type="entry name" value="SUGAR KINASE"/>
    <property type="match status" value="1"/>
</dbReference>
<protein>
    <submittedName>
        <fullName evidence="6">FGGY family carbohydrate kinase</fullName>
    </submittedName>
</protein>
<keyword evidence="3 6" id="KW-0418">Kinase</keyword>
<evidence type="ECO:0000313" key="7">
    <source>
        <dbReference type="Proteomes" id="UP001062165"/>
    </source>
</evidence>
<reference evidence="6" key="1">
    <citation type="submission" date="2022-10" db="EMBL/GenBank/DDBJ databases">
        <title>Comparative genomics and taxonomic characterization of three novel marine species of genus Reichenbachiella exhibiting antioxidant and polysaccharide degradation activities.</title>
        <authorList>
            <person name="Muhammad N."/>
            <person name="Lee Y.-J."/>
            <person name="Ko J."/>
            <person name="Kim S.-G."/>
        </authorList>
    </citation>
    <scope>NUCLEOTIDE SEQUENCE</scope>
    <source>
        <strain evidence="6">Wsw4-B4</strain>
    </source>
</reference>